<dbReference type="GO" id="GO:0009432">
    <property type="term" value="P:SOS response"/>
    <property type="evidence" value="ECO:0007669"/>
    <property type="project" value="UniProtKB-UniRule"/>
</dbReference>
<evidence type="ECO:0000256" key="2">
    <source>
        <dbReference type="ARBA" id="ARBA00022705"/>
    </source>
</evidence>
<evidence type="ECO:0000256" key="1">
    <source>
        <dbReference type="ARBA" id="ARBA00022490"/>
    </source>
</evidence>
<feature type="region of interest" description="Disordered" evidence="7">
    <location>
        <begin position="98"/>
        <end position="134"/>
    </location>
</feature>
<accession>A0A6J4UDP5</accession>
<keyword evidence="2 6" id="KW-0235">DNA replication</keyword>
<evidence type="ECO:0000256" key="4">
    <source>
        <dbReference type="ARBA" id="ARBA00022840"/>
    </source>
</evidence>
<dbReference type="HAMAP" id="MF_00365">
    <property type="entry name" value="RecF"/>
    <property type="match status" value="1"/>
</dbReference>
<evidence type="ECO:0000256" key="3">
    <source>
        <dbReference type="ARBA" id="ARBA00022741"/>
    </source>
</evidence>
<feature type="binding site" evidence="6">
    <location>
        <begin position="30"/>
        <end position="37"/>
    </location>
    <ligand>
        <name>ATP</name>
        <dbReference type="ChEBI" id="CHEBI:30616"/>
    </ligand>
</feature>
<dbReference type="InterPro" id="IPR042174">
    <property type="entry name" value="RecF_2"/>
</dbReference>
<comment type="function">
    <text evidence="6">The RecF protein is involved in DNA metabolism; it is required for DNA replication and normal SOS inducibility. RecF binds preferentially to single-stranded, linear DNA. It also seems to bind ATP.</text>
</comment>
<keyword evidence="6" id="KW-0227">DNA damage</keyword>
<dbReference type="InterPro" id="IPR001238">
    <property type="entry name" value="DNA-binding_RecF"/>
</dbReference>
<sequence length="431" mass="47811">MHLTHLELEQFRNYERLDLTIPPRGLLLHGPNASGKTSFLEALYFLATTKSPRAGVERELIRWGSGEEYGVPPYARVVGRIARRDGPAEVEIALSAEAIGTGPQGQDETGSAGLSGNGRARHGYGPNGAGRANKRIKLNGMPRRALDVVGTLKVVLFSPQDLELAIGSPSIRRRYLDITIAQVDNHYIRQLGAYNRIVEERNSLLRQIVQEGRSPDARDVEQELSYWNEELVRLGSYVVARRDGIVRSLARLAHGRFRGLSAGEQALDIVYQPGVESHALRERGGEYDLGGRESIVARDFVGQLEERRRHEYRRGVSLVGPHRDDLIFTLNGIDVGTYGSRGQQRLVVLALKLAEIDLIRDESGEGPLLLLDDAASELDPDHRRFVTETVERDQLQTILTATDLANYPAGLLPDLERLEVRNGMLGVRAEG</sequence>
<dbReference type="SUPFAM" id="SSF52540">
    <property type="entry name" value="P-loop containing nucleoside triphosphate hydrolases"/>
    <property type="match status" value="1"/>
</dbReference>
<proteinExistence type="inferred from homology"/>
<feature type="compositionally biased region" description="Polar residues" evidence="7">
    <location>
        <begin position="104"/>
        <end position="114"/>
    </location>
</feature>
<dbReference type="GO" id="GO:0000731">
    <property type="term" value="P:DNA synthesis involved in DNA repair"/>
    <property type="evidence" value="ECO:0007669"/>
    <property type="project" value="TreeGrafter"/>
</dbReference>
<dbReference type="GO" id="GO:0005524">
    <property type="term" value="F:ATP binding"/>
    <property type="evidence" value="ECO:0007669"/>
    <property type="project" value="UniProtKB-UniRule"/>
</dbReference>
<evidence type="ECO:0000313" key="9">
    <source>
        <dbReference type="EMBL" id="CAA9545502.1"/>
    </source>
</evidence>
<keyword evidence="3 6" id="KW-0547">Nucleotide-binding</keyword>
<organism evidence="9">
    <name type="scientific">uncultured Thermomicrobiales bacterium</name>
    <dbReference type="NCBI Taxonomy" id="1645740"/>
    <lineage>
        <taxon>Bacteria</taxon>
        <taxon>Pseudomonadati</taxon>
        <taxon>Thermomicrobiota</taxon>
        <taxon>Thermomicrobia</taxon>
        <taxon>Thermomicrobiales</taxon>
        <taxon>environmental samples</taxon>
    </lineage>
</organism>
<dbReference type="GO" id="GO:0005737">
    <property type="term" value="C:cytoplasm"/>
    <property type="evidence" value="ECO:0007669"/>
    <property type="project" value="UniProtKB-SubCell"/>
</dbReference>
<protein>
    <recommendedName>
        <fullName evidence="6">DNA replication and repair protein RecF</fullName>
    </recommendedName>
</protein>
<evidence type="ECO:0000259" key="8">
    <source>
        <dbReference type="Pfam" id="PF13476"/>
    </source>
</evidence>
<evidence type="ECO:0000256" key="7">
    <source>
        <dbReference type="SAM" id="MobiDB-lite"/>
    </source>
</evidence>
<dbReference type="InterPro" id="IPR027417">
    <property type="entry name" value="P-loop_NTPase"/>
</dbReference>
<keyword evidence="6" id="KW-0234">DNA repair</keyword>
<dbReference type="PANTHER" id="PTHR32182">
    <property type="entry name" value="DNA REPLICATION AND REPAIR PROTEIN RECF"/>
    <property type="match status" value="1"/>
</dbReference>
<evidence type="ECO:0000256" key="5">
    <source>
        <dbReference type="ARBA" id="ARBA00023125"/>
    </source>
</evidence>
<comment type="subcellular location">
    <subcellularLocation>
        <location evidence="6">Cytoplasm</location>
    </subcellularLocation>
</comment>
<dbReference type="GO" id="GO:0016887">
    <property type="term" value="F:ATP hydrolysis activity"/>
    <property type="evidence" value="ECO:0007669"/>
    <property type="project" value="InterPro"/>
</dbReference>
<comment type="similarity">
    <text evidence="6">Belongs to the RecF family.</text>
</comment>
<reference evidence="9" key="1">
    <citation type="submission" date="2020-02" db="EMBL/GenBank/DDBJ databases">
        <authorList>
            <person name="Meier V. D."/>
        </authorList>
    </citation>
    <scope>NUCLEOTIDE SEQUENCE</scope>
    <source>
        <strain evidence="9">AVDCRST_MAG88</strain>
    </source>
</reference>
<keyword evidence="5 6" id="KW-0238">DNA-binding</keyword>
<dbReference type="PANTHER" id="PTHR32182:SF0">
    <property type="entry name" value="DNA REPLICATION AND REPAIR PROTEIN RECF"/>
    <property type="match status" value="1"/>
</dbReference>
<dbReference type="AlphaFoldDB" id="A0A6J4UDP5"/>
<dbReference type="Pfam" id="PF13476">
    <property type="entry name" value="AAA_23"/>
    <property type="match status" value="1"/>
</dbReference>
<dbReference type="NCBIfam" id="TIGR00611">
    <property type="entry name" value="recf"/>
    <property type="match status" value="1"/>
</dbReference>
<dbReference type="InterPro" id="IPR038729">
    <property type="entry name" value="Rad50/SbcC_AAA"/>
</dbReference>
<keyword evidence="6" id="KW-0742">SOS response</keyword>
<dbReference type="Gene3D" id="3.40.50.300">
    <property type="entry name" value="P-loop containing nucleotide triphosphate hydrolases"/>
    <property type="match status" value="1"/>
</dbReference>
<dbReference type="Gene3D" id="1.20.1050.90">
    <property type="entry name" value="RecF/RecN/SMC, N-terminal domain"/>
    <property type="match status" value="1"/>
</dbReference>
<keyword evidence="4 6" id="KW-0067">ATP-binding</keyword>
<dbReference type="EMBL" id="CADCWM010000118">
    <property type="protein sequence ID" value="CAA9545502.1"/>
    <property type="molecule type" value="Genomic_DNA"/>
</dbReference>
<dbReference type="GO" id="GO:0003697">
    <property type="term" value="F:single-stranded DNA binding"/>
    <property type="evidence" value="ECO:0007669"/>
    <property type="project" value="UniProtKB-UniRule"/>
</dbReference>
<feature type="domain" description="Rad50/SbcC-type AAA" evidence="8">
    <location>
        <begin position="6"/>
        <end position="57"/>
    </location>
</feature>
<keyword evidence="1 6" id="KW-0963">Cytoplasm</keyword>
<gene>
    <name evidence="6" type="primary">recF</name>
    <name evidence="9" type="ORF">AVDCRST_MAG88-369</name>
</gene>
<evidence type="ECO:0000256" key="6">
    <source>
        <dbReference type="HAMAP-Rule" id="MF_00365"/>
    </source>
</evidence>
<dbReference type="GO" id="GO:0006260">
    <property type="term" value="P:DNA replication"/>
    <property type="evidence" value="ECO:0007669"/>
    <property type="project" value="UniProtKB-UniRule"/>
</dbReference>
<dbReference type="GO" id="GO:0006302">
    <property type="term" value="P:double-strand break repair"/>
    <property type="evidence" value="ECO:0007669"/>
    <property type="project" value="InterPro"/>
</dbReference>
<name>A0A6J4UDP5_9BACT</name>